<reference evidence="3" key="1">
    <citation type="submission" date="2016-10" db="EMBL/GenBank/DDBJ databases">
        <authorList>
            <person name="Varghese N."/>
            <person name="Submissions S."/>
        </authorList>
    </citation>
    <scope>NUCLEOTIDE SEQUENCE [LARGE SCALE GENOMIC DNA]</scope>
    <source>
        <strain evidence="3">DSM 24740</strain>
    </source>
</reference>
<organism evidence="2 3">
    <name type="scientific">Neolewinella agarilytica</name>
    <dbReference type="NCBI Taxonomy" id="478744"/>
    <lineage>
        <taxon>Bacteria</taxon>
        <taxon>Pseudomonadati</taxon>
        <taxon>Bacteroidota</taxon>
        <taxon>Saprospiria</taxon>
        <taxon>Saprospirales</taxon>
        <taxon>Lewinellaceae</taxon>
        <taxon>Neolewinella</taxon>
    </lineage>
</organism>
<keyword evidence="1" id="KW-1133">Transmembrane helix</keyword>
<gene>
    <name evidence="2" type="ORF">SAMN05444359_10690</name>
</gene>
<protein>
    <submittedName>
        <fullName evidence="2">Uncharacterized protein</fullName>
    </submittedName>
</protein>
<dbReference type="AlphaFoldDB" id="A0A1H9DQ57"/>
<accession>A0A1H9DQ57</accession>
<evidence type="ECO:0000256" key="1">
    <source>
        <dbReference type="SAM" id="Phobius"/>
    </source>
</evidence>
<dbReference type="STRING" id="478744.SAMN05444359_10690"/>
<dbReference type="RefSeq" id="WP_090166724.1">
    <property type="nucleotide sequence ID" value="NZ_FOFB01000006.1"/>
</dbReference>
<evidence type="ECO:0000313" key="3">
    <source>
        <dbReference type="Proteomes" id="UP000199021"/>
    </source>
</evidence>
<dbReference type="Proteomes" id="UP000199021">
    <property type="component" value="Unassembled WGS sequence"/>
</dbReference>
<keyword evidence="3" id="KW-1185">Reference proteome</keyword>
<sequence>MKNYLNTFFKWATRSFFIFLLMILVVFNFRFYQQPDFVRDESGVWNEDVYEQLQFLKQSLQAGADDEMQGLFPEGHLFIHALYGLIAADFASATNADTFGNGFMEYEDLPEGVALRELDWACDEINSTKGKQVFTEGLPLPYGVFYRGWQNYLLAKQINQRNGSQRNIADFQRNADEIAAAFNQAPSPWLESYSESAWPADNVVAIASLAAYDRYFHTTRFAATISTWLEKVKQQLDPATGLIPHATDPDTGAIREGARGSSQSLILSFLPEIDPVFAAAQYALYREHFLAFRLGRAGIREYPKGQEGSGDIDSGPVIWDIGGAASVVGQRAAGMNGDGELFADLRGSQQAFGFAFSWNGKRRYLFGKLPIADAFIGWANAVHQRENQFLRGPAPWRIHFISVLLGIVFCWLVYKI</sequence>
<name>A0A1H9DQ57_9BACT</name>
<keyword evidence="1" id="KW-0472">Membrane</keyword>
<dbReference type="OrthoDB" id="871494at2"/>
<keyword evidence="1" id="KW-0812">Transmembrane</keyword>
<evidence type="ECO:0000313" key="2">
    <source>
        <dbReference type="EMBL" id="SEQ15559.1"/>
    </source>
</evidence>
<proteinExistence type="predicted"/>
<feature type="transmembrane region" description="Helical" evidence="1">
    <location>
        <begin position="12"/>
        <end position="32"/>
    </location>
</feature>
<dbReference type="EMBL" id="FOFB01000006">
    <property type="protein sequence ID" value="SEQ15559.1"/>
    <property type="molecule type" value="Genomic_DNA"/>
</dbReference>
<dbReference type="InParanoid" id="A0A1H9DQ57"/>
<feature type="transmembrane region" description="Helical" evidence="1">
    <location>
        <begin position="396"/>
        <end position="414"/>
    </location>
</feature>